<accession>A0AAU3I460</accession>
<organism evidence="2">
    <name type="scientific">Streptomyces sp. NBC_01393</name>
    <dbReference type="NCBI Taxonomy" id="2903851"/>
    <lineage>
        <taxon>Bacteria</taxon>
        <taxon>Bacillati</taxon>
        <taxon>Actinomycetota</taxon>
        <taxon>Actinomycetes</taxon>
        <taxon>Kitasatosporales</taxon>
        <taxon>Streptomycetaceae</taxon>
        <taxon>Streptomyces</taxon>
    </lineage>
</organism>
<dbReference type="InterPro" id="IPR025850">
    <property type="entry name" value="SUKH-3"/>
</dbReference>
<dbReference type="AlphaFoldDB" id="A0AAU3I460"/>
<feature type="region of interest" description="Disordered" evidence="1">
    <location>
        <begin position="1"/>
        <end position="40"/>
    </location>
</feature>
<name>A0AAU3I460_9ACTN</name>
<dbReference type="Pfam" id="PF14433">
    <property type="entry name" value="SUKH-3"/>
    <property type="match status" value="1"/>
</dbReference>
<protein>
    <submittedName>
        <fullName evidence="2">SUKH-3 domain-containing protein</fullName>
    </submittedName>
</protein>
<dbReference type="EMBL" id="CP109546">
    <property type="protein sequence ID" value="WTZ11189.1"/>
    <property type="molecule type" value="Genomic_DNA"/>
</dbReference>
<reference evidence="2" key="1">
    <citation type="submission" date="2022-10" db="EMBL/GenBank/DDBJ databases">
        <title>The complete genomes of actinobacterial strains from the NBC collection.</title>
        <authorList>
            <person name="Joergensen T.S."/>
            <person name="Alvarez Arevalo M."/>
            <person name="Sterndorff E.B."/>
            <person name="Faurdal D."/>
            <person name="Vuksanovic O."/>
            <person name="Mourched A.-S."/>
            <person name="Charusanti P."/>
            <person name="Shaw S."/>
            <person name="Blin K."/>
            <person name="Weber T."/>
        </authorList>
    </citation>
    <scope>NUCLEOTIDE SEQUENCE</scope>
    <source>
        <strain evidence="2">NBC_01393</strain>
    </source>
</reference>
<evidence type="ECO:0000313" key="2">
    <source>
        <dbReference type="EMBL" id="WTZ11189.1"/>
    </source>
</evidence>
<sequence length="177" mass="19248">MGGEVGEGVPGEFAGGPKQLKKRDCGGDLEMSQENSSRWSAATDRVLRGAGWYPGRSVPTGEWESTLRERGGFEMHESARRFLAEFGGLASNERGPGKTMARMGFRLDPTVAEWDAEIFDVLREEAGVDLYPIGESDRRNSYLGMAPNGAVYVGMDSVTLLAETADRALEKLAEGIR</sequence>
<evidence type="ECO:0000256" key="1">
    <source>
        <dbReference type="SAM" id="MobiDB-lite"/>
    </source>
</evidence>
<gene>
    <name evidence="2" type="ORF">OG699_26365</name>
</gene>
<proteinExistence type="predicted"/>